<gene>
    <name evidence="2" type="ORF">UY27_C0007G0007</name>
</gene>
<dbReference type="EMBL" id="LCPJ01000007">
    <property type="protein sequence ID" value="KKU95839.1"/>
    <property type="molecule type" value="Genomic_DNA"/>
</dbReference>
<comment type="caution">
    <text evidence="2">The sequence shown here is derived from an EMBL/GenBank/DDBJ whole genome shotgun (WGS) entry which is preliminary data.</text>
</comment>
<dbReference type="Pfam" id="PF01797">
    <property type="entry name" value="Y1_Tnp"/>
    <property type="match status" value="1"/>
</dbReference>
<dbReference type="SMART" id="SM01321">
    <property type="entry name" value="Y1_Tnp"/>
    <property type="match status" value="1"/>
</dbReference>
<organism evidence="2 3">
    <name type="scientific">Candidatus Gottesmanbacteria bacterium GW2011_GWA1_48_13</name>
    <dbReference type="NCBI Taxonomy" id="1618439"/>
    <lineage>
        <taxon>Bacteria</taxon>
        <taxon>Candidatus Gottesmaniibacteriota</taxon>
    </lineage>
</organism>
<sequence length="224" mass="26862">MPYRRRPIVVGETYHIFNRSIAREPIFLNQREHQRALEVIEFYSFSKPNLRFSFYNRLPTDQKLTFIKNLREIHKKSIELLVYCLMPNHAHFLIRQTETGGIERFMSNFQNSYAKYFNTKNKRSGALFQSMFKAVRIETDEQLLHVGRYVHLNPLTSYVVREKKDLEGYPWSSYLEYIGKSTSPISNTKPILNFYSSIEEFKKFTLDQINYQRELNRVKHLTLE</sequence>
<dbReference type="PANTHER" id="PTHR34322">
    <property type="entry name" value="TRANSPOSASE, Y1_TNP DOMAIN-CONTAINING"/>
    <property type="match status" value="1"/>
</dbReference>
<dbReference type="InterPro" id="IPR036515">
    <property type="entry name" value="Transposase_17_sf"/>
</dbReference>
<dbReference type="Proteomes" id="UP000034661">
    <property type="component" value="Unassembled WGS sequence"/>
</dbReference>
<proteinExistence type="predicted"/>
<dbReference type="SUPFAM" id="SSF143422">
    <property type="entry name" value="Transposase IS200-like"/>
    <property type="match status" value="1"/>
</dbReference>
<evidence type="ECO:0000313" key="2">
    <source>
        <dbReference type="EMBL" id="KKU95839.1"/>
    </source>
</evidence>
<dbReference type="GO" id="GO:0006313">
    <property type="term" value="P:DNA transposition"/>
    <property type="evidence" value="ECO:0007669"/>
    <property type="project" value="InterPro"/>
</dbReference>
<reference evidence="2 3" key="1">
    <citation type="journal article" date="2015" name="Nature">
        <title>rRNA introns, odd ribosomes, and small enigmatic genomes across a large radiation of phyla.</title>
        <authorList>
            <person name="Brown C.T."/>
            <person name="Hug L.A."/>
            <person name="Thomas B.C."/>
            <person name="Sharon I."/>
            <person name="Castelle C.J."/>
            <person name="Singh A."/>
            <person name="Wilkins M.J."/>
            <person name="Williams K.H."/>
            <person name="Banfield J.F."/>
        </authorList>
    </citation>
    <scope>NUCLEOTIDE SEQUENCE [LARGE SCALE GENOMIC DNA]</scope>
</reference>
<dbReference type="GO" id="GO:0004803">
    <property type="term" value="F:transposase activity"/>
    <property type="evidence" value="ECO:0007669"/>
    <property type="project" value="InterPro"/>
</dbReference>
<evidence type="ECO:0000313" key="3">
    <source>
        <dbReference type="Proteomes" id="UP000034661"/>
    </source>
</evidence>
<dbReference type="Gene3D" id="3.30.70.1290">
    <property type="entry name" value="Transposase IS200-like"/>
    <property type="match status" value="1"/>
</dbReference>
<dbReference type="GO" id="GO:0003677">
    <property type="term" value="F:DNA binding"/>
    <property type="evidence" value="ECO:0007669"/>
    <property type="project" value="InterPro"/>
</dbReference>
<evidence type="ECO:0000259" key="1">
    <source>
        <dbReference type="SMART" id="SM01321"/>
    </source>
</evidence>
<accession>A0A0G1UNX2</accession>
<feature type="domain" description="Transposase IS200-like" evidence="1">
    <location>
        <begin position="9"/>
        <end position="153"/>
    </location>
</feature>
<name>A0A0G1UNX2_9BACT</name>
<dbReference type="AlphaFoldDB" id="A0A0G1UNX2"/>
<dbReference type="InterPro" id="IPR002686">
    <property type="entry name" value="Transposase_17"/>
</dbReference>
<protein>
    <recommendedName>
        <fullName evidence="1">Transposase IS200-like domain-containing protein</fullName>
    </recommendedName>
</protein>
<dbReference type="PANTHER" id="PTHR34322:SF2">
    <property type="entry name" value="TRANSPOSASE IS200-LIKE DOMAIN-CONTAINING PROTEIN"/>
    <property type="match status" value="1"/>
</dbReference>